<dbReference type="GO" id="GO:0016301">
    <property type="term" value="F:kinase activity"/>
    <property type="evidence" value="ECO:0007669"/>
    <property type="project" value="UniProtKB-KW"/>
</dbReference>
<keyword evidence="5" id="KW-0067">ATP-binding</keyword>
<evidence type="ECO:0000313" key="9">
    <source>
        <dbReference type="Proteomes" id="UP000008810"/>
    </source>
</evidence>
<keyword evidence="1" id="KW-0597">Phosphoprotein</keyword>
<evidence type="ECO:0000256" key="4">
    <source>
        <dbReference type="ARBA" id="ARBA00022777"/>
    </source>
</evidence>
<keyword evidence="6" id="KW-0812">Transmembrane</keyword>
<evidence type="ECO:0008006" key="10">
    <source>
        <dbReference type="Google" id="ProtNLM"/>
    </source>
</evidence>
<reference evidence="8" key="3">
    <citation type="submission" date="2018-08" db="UniProtKB">
        <authorList>
            <consortium name="EnsemblPlants"/>
        </authorList>
    </citation>
    <scope>IDENTIFICATION</scope>
    <source>
        <strain evidence="8">cv. Bd21</strain>
    </source>
</reference>
<keyword evidence="4" id="KW-0418">Kinase</keyword>
<evidence type="ECO:0000256" key="2">
    <source>
        <dbReference type="ARBA" id="ARBA00022679"/>
    </source>
</evidence>
<dbReference type="STRING" id="15368.A0A0Q3HID9"/>
<dbReference type="PANTHER" id="PTHR47983">
    <property type="entry name" value="PTO-INTERACTING PROTEIN 1-LIKE"/>
    <property type="match status" value="1"/>
</dbReference>
<dbReference type="EnsemblPlants" id="KQK22711">
    <property type="protein sequence ID" value="KQK22711"/>
    <property type="gene ID" value="BRADI_1g68945v3"/>
</dbReference>
<keyword evidence="9" id="KW-1185">Reference proteome</keyword>
<accession>A0A0Q3HID9</accession>
<feature type="transmembrane region" description="Helical" evidence="6">
    <location>
        <begin position="111"/>
        <end position="131"/>
    </location>
</feature>
<dbReference type="Proteomes" id="UP000008810">
    <property type="component" value="Chromosome 1"/>
</dbReference>
<evidence type="ECO:0000256" key="5">
    <source>
        <dbReference type="ARBA" id="ARBA00022840"/>
    </source>
</evidence>
<evidence type="ECO:0000256" key="6">
    <source>
        <dbReference type="SAM" id="Phobius"/>
    </source>
</evidence>
<dbReference type="AlphaFoldDB" id="A0A0Q3HID9"/>
<dbReference type="EMBL" id="CM000880">
    <property type="protein sequence ID" value="KQK22711.1"/>
    <property type="molecule type" value="Genomic_DNA"/>
</dbReference>
<dbReference type="Gramene" id="KQK22711">
    <property type="protein sequence ID" value="KQK22711"/>
    <property type="gene ID" value="BRADI_1g68945v3"/>
</dbReference>
<dbReference type="InParanoid" id="A0A0Q3HID9"/>
<reference evidence="7 8" key="1">
    <citation type="journal article" date="2010" name="Nature">
        <title>Genome sequencing and analysis of the model grass Brachypodium distachyon.</title>
        <authorList>
            <consortium name="International Brachypodium Initiative"/>
        </authorList>
    </citation>
    <scope>NUCLEOTIDE SEQUENCE [LARGE SCALE GENOMIC DNA]</scope>
    <source>
        <strain evidence="7 8">Bd21</strain>
    </source>
</reference>
<keyword evidence="6" id="KW-1133">Transmembrane helix</keyword>
<dbReference type="OrthoDB" id="1721314at2759"/>
<dbReference type="PANTHER" id="PTHR47983:SF7">
    <property type="entry name" value="PROTEIN KINASE SUPERFAMILY PROTEIN"/>
    <property type="match status" value="1"/>
</dbReference>
<dbReference type="GO" id="GO:0005524">
    <property type="term" value="F:ATP binding"/>
    <property type="evidence" value="ECO:0007669"/>
    <property type="project" value="UniProtKB-KW"/>
</dbReference>
<dbReference type="InterPro" id="IPR052101">
    <property type="entry name" value="Plant_StressResp_Kinase"/>
</dbReference>
<gene>
    <name evidence="7" type="ORF">BRADI_1g68945v3</name>
</gene>
<evidence type="ECO:0000256" key="3">
    <source>
        <dbReference type="ARBA" id="ARBA00022741"/>
    </source>
</evidence>
<protein>
    <recommendedName>
        <fullName evidence="10">Protein kinase domain-containing protein</fullName>
    </recommendedName>
</protein>
<evidence type="ECO:0000313" key="8">
    <source>
        <dbReference type="EnsemblPlants" id="KQK22711"/>
    </source>
</evidence>
<keyword evidence="2" id="KW-0808">Transferase</keyword>
<evidence type="ECO:0000256" key="1">
    <source>
        <dbReference type="ARBA" id="ARBA00022553"/>
    </source>
</evidence>
<proteinExistence type="predicted"/>
<name>A0A0Q3HID9_BRADI</name>
<evidence type="ECO:0000313" key="7">
    <source>
        <dbReference type="EMBL" id="KQK22711.1"/>
    </source>
</evidence>
<keyword evidence="6" id="KW-0472">Membrane</keyword>
<sequence length="132" mass="15173">MSNYSEADFSSQLSMVSRLKNEYFIQLMATTWMRATGPRTRRYAMTGQLNQKSNVYSFGVIFLDATPRLGEDKVKQCIDPKLGNNDYPPKAVAKVMMQVGQCLQYIRRFCSLWSCILLSLSPDCLLLLFFFL</sequence>
<organism evidence="7">
    <name type="scientific">Brachypodium distachyon</name>
    <name type="common">Purple false brome</name>
    <name type="synonym">Trachynia distachya</name>
    <dbReference type="NCBI Taxonomy" id="15368"/>
    <lineage>
        <taxon>Eukaryota</taxon>
        <taxon>Viridiplantae</taxon>
        <taxon>Streptophyta</taxon>
        <taxon>Embryophyta</taxon>
        <taxon>Tracheophyta</taxon>
        <taxon>Spermatophyta</taxon>
        <taxon>Magnoliopsida</taxon>
        <taxon>Liliopsida</taxon>
        <taxon>Poales</taxon>
        <taxon>Poaceae</taxon>
        <taxon>BOP clade</taxon>
        <taxon>Pooideae</taxon>
        <taxon>Stipodae</taxon>
        <taxon>Brachypodieae</taxon>
        <taxon>Brachypodium</taxon>
    </lineage>
</organism>
<keyword evidence="3" id="KW-0547">Nucleotide-binding</keyword>
<reference evidence="7" key="2">
    <citation type="submission" date="2017-06" db="EMBL/GenBank/DDBJ databases">
        <title>WGS assembly of Brachypodium distachyon.</title>
        <authorList>
            <consortium name="The International Brachypodium Initiative"/>
            <person name="Lucas S."/>
            <person name="Harmon-Smith M."/>
            <person name="Lail K."/>
            <person name="Tice H."/>
            <person name="Grimwood J."/>
            <person name="Bruce D."/>
            <person name="Barry K."/>
            <person name="Shu S."/>
            <person name="Lindquist E."/>
            <person name="Wang M."/>
            <person name="Pitluck S."/>
            <person name="Vogel J.P."/>
            <person name="Garvin D.F."/>
            <person name="Mockler T.C."/>
            <person name="Schmutz J."/>
            <person name="Rokhsar D."/>
            <person name="Bevan M.W."/>
        </authorList>
    </citation>
    <scope>NUCLEOTIDE SEQUENCE</scope>
    <source>
        <strain evidence="7">Bd21</strain>
    </source>
</reference>